<proteinExistence type="predicted"/>
<gene>
    <name evidence="2" type="ORF">B0H16DRAFT_1712365</name>
</gene>
<feature type="transmembrane region" description="Helical" evidence="1">
    <location>
        <begin position="188"/>
        <end position="210"/>
    </location>
</feature>
<feature type="transmembrane region" description="Helical" evidence="1">
    <location>
        <begin position="150"/>
        <end position="168"/>
    </location>
</feature>
<feature type="transmembrane region" description="Helical" evidence="1">
    <location>
        <begin position="30"/>
        <end position="55"/>
    </location>
</feature>
<evidence type="ECO:0000313" key="3">
    <source>
        <dbReference type="Proteomes" id="UP001215598"/>
    </source>
</evidence>
<comment type="caution">
    <text evidence="2">The sequence shown here is derived from an EMBL/GenBank/DDBJ whole genome shotgun (WGS) entry which is preliminary data.</text>
</comment>
<dbReference type="AlphaFoldDB" id="A0AAD7K7N8"/>
<dbReference type="EMBL" id="JARKIB010000008">
    <property type="protein sequence ID" value="KAJ7777355.1"/>
    <property type="molecule type" value="Genomic_DNA"/>
</dbReference>
<reference evidence="2" key="1">
    <citation type="submission" date="2023-03" db="EMBL/GenBank/DDBJ databases">
        <title>Massive genome expansion in bonnet fungi (Mycena s.s.) driven by repeated elements and novel gene families across ecological guilds.</title>
        <authorList>
            <consortium name="Lawrence Berkeley National Laboratory"/>
            <person name="Harder C.B."/>
            <person name="Miyauchi S."/>
            <person name="Viragh M."/>
            <person name="Kuo A."/>
            <person name="Thoen E."/>
            <person name="Andreopoulos B."/>
            <person name="Lu D."/>
            <person name="Skrede I."/>
            <person name="Drula E."/>
            <person name="Henrissat B."/>
            <person name="Morin E."/>
            <person name="Kohler A."/>
            <person name="Barry K."/>
            <person name="LaButti K."/>
            <person name="Morin E."/>
            <person name="Salamov A."/>
            <person name="Lipzen A."/>
            <person name="Mereny Z."/>
            <person name="Hegedus B."/>
            <person name="Baldrian P."/>
            <person name="Stursova M."/>
            <person name="Weitz H."/>
            <person name="Taylor A."/>
            <person name="Grigoriev I.V."/>
            <person name="Nagy L.G."/>
            <person name="Martin F."/>
            <person name="Kauserud H."/>
        </authorList>
    </citation>
    <scope>NUCLEOTIDE SEQUENCE</scope>
    <source>
        <strain evidence="2">CBHHK182m</strain>
    </source>
</reference>
<keyword evidence="3" id="KW-1185">Reference proteome</keyword>
<evidence type="ECO:0000313" key="2">
    <source>
        <dbReference type="EMBL" id="KAJ7777355.1"/>
    </source>
</evidence>
<organism evidence="2 3">
    <name type="scientific">Mycena metata</name>
    <dbReference type="NCBI Taxonomy" id="1033252"/>
    <lineage>
        <taxon>Eukaryota</taxon>
        <taxon>Fungi</taxon>
        <taxon>Dikarya</taxon>
        <taxon>Basidiomycota</taxon>
        <taxon>Agaricomycotina</taxon>
        <taxon>Agaricomycetes</taxon>
        <taxon>Agaricomycetidae</taxon>
        <taxon>Agaricales</taxon>
        <taxon>Marasmiineae</taxon>
        <taxon>Mycenaceae</taxon>
        <taxon>Mycena</taxon>
    </lineage>
</organism>
<feature type="transmembrane region" description="Helical" evidence="1">
    <location>
        <begin position="569"/>
        <end position="592"/>
    </location>
</feature>
<keyword evidence="1" id="KW-0812">Transmembrane</keyword>
<evidence type="ECO:0000256" key="1">
    <source>
        <dbReference type="SAM" id="Phobius"/>
    </source>
</evidence>
<keyword evidence="1" id="KW-1133">Transmembrane helix</keyword>
<dbReference type="Proteomes" id="UP001215598">
    <property type="component" value="Unassembled WGS sequence"/>
</dbReference>
<protein>
    <submittedName>
        <fullName evidence="2">Uncharacterized protein</fullName>
    </submittedName>
</protein>
<accession>A0AAD7K7N8</accession>
<feature type="transmembrane region" description="Helical" evidence="1">
    <location>
        <begin position="109"/>
        <end position="130"/>
    </location>
</feature>
<sequence>MDALLPNRTQEKLFEVPTAPQAGPSRRIGFLAVVPGLLTVVVSWGLATALLSWLFKTRITDHASNEDLFFQGALVAIERATAPIHNVDGTVEAQSKLYGLTISSLSSTVVRATIPLVFGLFAFLVAADWLRAQAGGEMSALPTPPQYGMMVYMFSSASAKSLLDYWSFFGRPAAYATAPPVAALKKCLVALVILLTFNYAMMAGDLWLHLRTTSFIHHRSTVLPADGLSSYLLGAAINTTACPGPISVSDPTDATAVLPAGYAYNCLDDIADNNGGTANINSWGTGDLLGVAVTTMRGQYTANQVYVVGDFAVISRPNLPSVLNGAVFETFALKSECQPANCTDVPTAPGQGSYECADFSPTFSYSYDGTDASTNIVHRFNPADKSLMNVSYPLTANINPTGAIAAMNYATTMSTTQGRFGNDSMPGWLSSGGGNGGHVDAFIAQCTVTVYTVKVQLQNLTLTLVGEPVLTDFNTTSALTAAFESLPSFTDGAPLQSFLMNFLADTFQYADLSDENAFLGAFSRNLSVAGLSLASPLVRTLPITAGAFVDSVSASRYEWAPLLFSTGVMYIYGLGTLLLCLSVALAASPTVIQGDKVVKTAQLLHLRLTDPLVVIADRFVDGTVNTGLEKSAREMFAAGENRRLGAGHGLRRRQTFGVEVLSEFGPAELQELMYQSD</sequence>
<name>A0AAD7K7N8_9AGAR</name>
<keyword evidence="1" id="KW-0472">Membrane</keyword>